<dbReference type="InterPro" id="IPR017871">
    <property type="entry name" value="ABC_transporter-like_CS"/>
</dbReference>
<name>A0A410P300_VELA1</name>
<organism evidence="5 6">
    <name type="scientific">Velamenicoccus archaeovorus</name>
    <dbReference type="NCBI Taxonomy" id="1930593"/>
    <lineage>
        <taxon>Bacteria</taxon>
        <taxon>Pseudomonadati</taxon>
        <taxon>Candidatus Omnitrophota</taxon>
        <taxon>Candidatus Velamenicoccus</taxon>
    </lineage>
</organism>
<sequence length="640" mass="73180">MIFINNLSKTYGKKTLFEDISLNINRGEKIGMVGPNGAGKSTFFHLLLADAEPSAGTIQTQKGVRMGYLPQESSFPSEHTVLDELTRGDEGILKLLKEKEDLERADQAASYRYGEILHELDVLGYFELEHKAEKVLMGLGFKERDFNRPITQMSGGWQMRVLLAKLLVLPYDILLLDEPTNYLDLNAALWLKSYLAGYSGTFLMISHDKSFLKEVTNYTLVLEHGQITKVTGSYEHYEQLREEQRLTMARRFEQQEKKRRQLDRFITRFHAQPNKAAAVRNKRKAIERMEEIVLPPDVRESIRMFHFPRTRPSGHRVLKLEKIAKSYGDIRVYQDLDFEIERGEKAVLAGENGAGKSTLLKILAGVIAFDSGNRQVGHNVDIGYFSQTRLDTLNPENTVLEEAYNAAPGTMSQEALRTILGAFLFSGEDVDKKVSVLSGGEKSRLNLAKFLIHPPNCLFLDEPTTHLDVDAVDALIRALEHYEGTLVFISHDIHFVRSVANVVYEVKDGGVRKFFGNFDYYLEKREQGVTEFKPKKPRPGGEKTRLQMERDRVRQEEKQKKEEERRRKAHNTAIGSEIQKLKKEREGLELESYAKARALADSRTYANQAKARDYGQRLKEIESRCRSIDAEIAKLEKKLE</sequence>
<dbReference type="Gene3D" id="3.40.50.300">
    <property type="entry name" value="P-loop containing nucleotide triphosphate hydrolases"/>
    <property type="match status" value="2"/>
</dbReference>
<evidence type="ECO:0000256" key="2">
    <source>
        <dbReference type="ARBA" id="ARBA00022840"/>
    </source>
</evidence>
<dbReference type="InterPro" id="IPR051309">
    <property type="entry name" value="ABCF_ATPase"/>
</dbReference>
<dbReference type="CDD" id="cd03221">
    <property type="entry name" value="ABCF_EF-3"/>
    <property type="match status" value="2"/>
</dbReference>
<proteinExistence type="predicted"/>
<dbReference type="Pfam" id="PF12848">
    <property type="entry name" value="ABC_tran_Xtn"/>
    <property type="match status" value="1"/>
</dbReference>
<accession>A0A410P300</accession>
<feature type="region of interest" description="Disordered" evidence="3">
    <location>
        <begin position="530"/>
        <end position="580"/>
    </location>
</feature>
<evidence type="ECO:0000313" key="5">
    <source>
        <dbReference type="EMBL" id="QAT16577.1"/>
    </source>
</evidence>
<evidence type="ECO:0000256" key="3">
    <source>
        <dbReference type="SAM" id="MobiDB-lite"/>
    </source>
</evidence>
<feature type="domain" description="ABC transporter" evidence="4">
    <location>
        <begin position="318"/>
        <end position="533"/>
    </location>
</feature>
<dbReference type="SMART" id="SM00382">
    <property type="entry name" value="AAA"/>
    <property type="match status" value="2"/>
</dbReference>
<dbReference type="FunFam" id="3.40.50.300:FF:000011">
    <property type="entry name" value="Putative ABC transporter ATP-binding component"/>
    <property type="match status" value="1"/>
</dbReference>
<dbReference type="GO" id="GO:0005524">
    <property type="term" value="F:ATP binding"/>
    <property type="evidence" value="ECO:0007669"/>
    <property type="project" value="UniProtKB-KW"/>
</dbReference>
<keyword evidence="2 5" id="KW-0067">ATP-binding</keyword>
<keyword evidence="6" id="KW-1185">Reference proteome</keyword>
<dbReference type="OrthoDB" id="9762369at2"/>
<dbReference type="PANTHER" id="PTHR42855:SF2">
    <property type="entry name" value="DRUG RESISTANCE ABC TRANSPORTER,ATP-BINDING PROTEIN"/>
    <property type="match status" value="1"/>
</dbReference>
<dbReference type="InterPro" id="IPR003593">
    <property type="entry name" value="AAA+_ATPase"/>
</dbReference>
<dbReference type="PROSITE" id="PS50893">
    <property type="entry name" value="ABC_TRANSPORTER_2"/>
    <property type="match status" value="2"/>
</dbReference>
<dbReference type="EMBL" id="CP019384">
    <property type="protein sequence ID" value="QAT16577.1"/>
    <property type="molecule type" value="Genomic_DNA"/>
</dbReference>
<dbReference type="PROSITE" id="PS00211">
    <property type="entry name" value="ABC_TRANSPORTER_1"/>
    <property type="match status" value="2"/>
</dbReference>
<dbReference type="PANTHER" id="PTHR42855">
    <property type="entry name" value="ABC TRANSPORTER ATP-BINDING SUBUNIT"/>
    <property type="match status" value="1"/>
</dbReference>
<keyword evidence="1" id="KW-0547">Nucleotide-binding</keyword>
<dbReference type="RefSeq" id="WP_128699215.1">
    <property type="nucleotide sequence ID" value="NZ_CP019384.1"/>
</dbReference>
<dbReference type="AlphaFoldDB" id="A0A410P300"/>
<evidence type="ECO:0000313" key="6">
    <source>
        <dbReference type="Proteomes" id="UP000287243"/>
    </source>
</evidence>
<dbReference type="InterPro" id="IPR032781">
    <property type="entry name" value="ABC_tran_Xtn"/>
</dbReference>
<protein>
    <submittedName>
        <fullName evidence="5">Putative ABC transporter ATP-binding protein YdiF</fullName>
    </submittedName>
</protein>
<reference evidence="5 6" key="1">
    <citation type="submission" date="2017-01" db="EMBL/GenBank/DDBJ databases">
        <title>First insights into the biology of 'candidatus Vampirococcus archaeovorus'.</title>
        <authorList>
            <person name="Kizina J."/>
            <person name="Jordan S."/>
            <person name="Stueber K."/>
            <person name="Reinhardt R."/>
            <person name="Harder J."/>
        </authorList>
    </citation>
    <scope>NUCLEOTIDE SEQUENCE [LARGE SCALE GENOMIC DNA]</scope>
    <source>
        <strain evidence="5 6">LiM</strain>
    </source>
</reference>
<dbReference type="Pfam" id="PF00005">
    <property type="entry name" value="ABC_tran"/>
    <property type="match status" value="2"/>
</dbReference>
<evidence type="ECO:0000259" key="4">
    <source>
        <dbReference type="PROSITE" id="PS50893"/>
    </source>
</evidence>
<evidence type="ECO:0000256" key="1">
    <source>
        <dbReference type="ARBA" id="ARBA00022741"/>
    </source>
</evidence>
<dbReference type="Proteomes" id="UP000287243">
    <property type="component" value="Chromosome"/>
</dbReference>
<dbReference type="InterPro" id="IPR003439">
    <property type="entry name" value="ABC_transporter-like_ATP-bd"/>
</dbReference>
<feature type="compositionally biased region" description="Basic and acidic residues" evidence="3">
    <location>
        <begin position="530"/>
        <end position="566"/>
    </location>
</feature>
<gene>
    <name evidence="5" type="ORF">BU251_01950</name>
</gene>
<dbReference type="SUPFAM" id="SSF52540">
    <property type="entry name" value="P-loop containing nucleoside triphosphate hydrolases"/>
    <property type="match status" value="2"/>
</dbReference>
<dbReference type="GO" id="GO:0016887">
    <property type="term" value="F:ATP hydrolysis activity"/>
    <property type="evidence" value="ECO:0007669"/>
    <property type="project" value="InterPro"/>
</dbReference>
<dbReference type="InterPro" id="IPR027417">
    <property type="entry name" value="P-loop_NTPase"/>
</dbReference>
<feature type="domain" description="ABC transporter" evidence="4">
    <location>
        <begin position="2"/>
        <end position="249"/>
    </location>
</feature>
<dbReference type="KEGG" id="vai:BU251_01950"/>